<feature type="region of interest" description="Disordered" evidence="1">
    <location>
        <begin position="69"/>
        <end position="92"/>
    </location>
</feature>
<dbReference type="VEuPathDB" id="VectorBase:AMAM021500"/>
<dbReference type="EnsemblMetazoa" id="AMAM021500-RA">
    <property type="protein sequence ID" value="AMAM021500-PA"/>
    <property type="gene ID" value="AMAM021500"/>
</dbReference>
<keyword evidence="3" id="KW-1185">Reference proteome</keyword>
<dbReference type="AlphaFoldDB" id="A0A182T818"/>
<protein>
    <submittedName>
        <fullName evidence="2">Uncharacterized protein</fullName>
    </submittedName>
</protein>
<proteinExistence type="predicted"/>
<dbReference type="Proteomes" id="UP000075901">
    <property type="component" value="Unassembled WGS sequence"/>
</dbReference>
<evidence type="ECO:0000313" key="3">
    <source>
        <dbReference type="Proteomes" id="UP000075901"/>
    </source>
</evidence>
<sequence length="296" mass="32192">MDVSQNVNHASSTITSSSSTNRDRYMQYFNDYYRTYNIINENCDKGPAAALEGCCVTPARTTTDVPMEEGTFSSVQKPRANGTDVNNYLDLPNSTTTSRPCFIVGGDGYEGDEDDDGSTQKRNRATANGGSPVLQPGDMLLQAIQRTAMSKANDREKQVSAKNGQGQAALNNNNYTTANNNIVECETAALNDGSRLQVANGMQPTVQHIDASRRSEKDDSKMAAKKCESSECDTFSKEKKLDLGDCRLCKRQKTKHNFKLNLSTLLSTSSLATTKGSPTIDSSCAKKEAMKKNAIT</sequence>
<evidence type="ECO:0000256" key="1">
    <source>
        <dbReference type="SAM" id="MobiDB-lite"/>
    </source>
</evidence>
<evidence type="ECO:0000313" key="2">
    <source>
        <dbReference type="EnsemblMetazoa" id="AMAM021500-PA"/>
    </source>
</evidence>
<organism evidence="2 3">
    <name type="scientific">Anopheles maculatus</name>
    <dbReference type="NCBI Taxonomy" id="74869"/>
    <lineage>
        <taxon>Eukaryota</taxon>
        <taxon>Metazoa</taxon>
        <taxon>Ecdysozoa</taxon>
        <taxon>Arthropoda</taxon>
        <taxon>Hexapoda</taxon>
        <taxon>Insecta</taxon>
        <taxon>Pterygota</taxon>
        <taxon>Neoptera</taxon>
        <taxon>Endopterygota</taxon>
        <taxon>Diptera</taxon>
        <taxon>Nematocera</taxon>
        <taxon>Culicoidea</taxon>
        <taxon>Culicidae</taxon>
        <taxon>Anophelinae</taxon>
        <taxon>Anopheles</taxon>
        <taxon>Anopheles maculatus group</taxon>
    </lineage>
</organism>
<reference evidence="2" key="2">
    <citation type="submission" date="2020-05" db="UniProtKB">
        <authorList>
            <consortium name="EnsemblMetazoa"/>
        </authorList>
    </citation>
    <scope>IDENTIFICATION</scope>
    <source>
        <strain evidence="2">maculatus3</strain>
    </source>
</reference>
<feature type="region of interest" description="Disordered" evidence="1">
    <location>
        <begin position="106"/>
        <end position="136"/>
    </location>
</feature>
<accession>A0A182T818</accession>
<reference evidence="3" key="1">
    <citation type="submission" date="2013-09" db="EMBL/GenBank/DDBJ databases">
        <title>The Genome Sequence of Anopheles maculatus species B.</title>
        <authorList>
            <consortium name="The Broad Institute Genomics Platform"/>
            <person name="Neafsey D.E."/>
            <person name="Besansky N."/>
            <person name="Howell P."/>
            <person name="Walton C."/>
            <person name="Young S.K."/>
            <person name="Zeng Q."/>
            <person name="Gargeya S."/>
            <person name="Fitzgerald M."/>
            <person name="Haas B."/>
            <person name="Abouelleil A."/>
            <person name="Allen A.W."/>
            <person name="Alvarado L."/>
            <person name="Arachchi H.M."/>
            <person name="Berlin A.M."/>
            <person name="Chapman S.B."/>
            <person name="Gainer-Dewar J."/>
            <person name="Goldberg J."/>
            <person name="Griggs A."/>
            <person name="Gujja S."/>
            <person name="Hansen M."/>
            <person name="Howarth C."/>
            <person name="Imamovic A."/>
            <person name="Ireland A."/>
            <person name="Larimer J."/>
            <person name="McCowan C."/>
            <person name="Murphy C."/>
            <person name="Pearson M."/>
            <person name="Poon T.W."/>
            <person name="Priest M."/>
            <person name="Roberts A."/>
            <person name="Saif S."/>
            <person name="Shea T."/>
            <person name="Sisk P."/>
            <person name="Sykes S."/>
            <person name="Wortman J."/>
            <person name="Nusbaum C."/>
            <person name="Birren B."/>
        </authorList>
    </citation>
    <scope>NUCLEOTIDE SEQUENCE [LARGE SCALE GENOMIC DNA]</scope>
    <source>
        <strain evidence="3">maculatus3</strain>
    </source>
</reference>
<name>A0A182T818_9DIPT</name>